<dbReference type="GeneID" id="80801132"/>
<dbReference type="Proteomes" id="UP000220246">
    <property type="component" value="Unassembled WGS sequence"/>
</dbReference>
<reference evidence="2" key="1">
    <citation type="submission" date="2017-09" db="EMBL/GenBank/DDBJ databases">
        <title>FDA dAtabase for Regulatory Grade micrObial Sequences (FDA-ARGOS): Supporting development and validation of Infectious Disease Dx tests.</title>
        <authorList>
            <person name="Minogue T."/>
            <person name="Wolcott M."/>
            <person name="Wasieloski L."/>
            <person name="Aguilar W."/>
            <person name="Moore D."/>
            <person name="Tallon L."/>
            <person name="Sadzewicz L."/>
            <person name="Ott S."/>
            <person name="Zhao X."/>
            <person name="Nagaraj S."/>
            <person name="Vavikolanu K."/>
            <person name="Aluvathingal J."/>
            <person name="Nadendla S."/>
            <person name="Sichtig H."/>
        </authorList>
    </citation>
    <scope>NUCLEOTIDE SEQUENCE [LARGE SCALE GENOMIC DNA]</scope>
    <source>
        <strain evidence="2">FDAARGOS_394</strain>
    </source>
</reference>
<dbReference type="AlphaFoldDB" id="A0A2A7UUU5"/>
<sequence length="163" mass="18239">MSVEPEQEDVSIFEDRLWHHKGWEARVIKNEDDDGWAVSMTQDGQSEPALVGPWTMGRDKKNPKPLDVSAFNTLVKTAHEVIRRHEQHLAALLHQAIQIDVHGLRVTVALDIEPDEENPTATLSATAADGSQLAQVRARPDYRLTRAAAQQWADAGYPRTSED</sequence>
<organism evidence="1 2">
    <name type="scientific">Comamonas terrigena</name>
    <dbReference type="NCBI Taxonomy" id="32013"/>
    <lineage>
        <taxon>Bacteria</taxon>
        <taxon>Pseudomonadati</taxon>
        <taxon>Pseudomonadota</taxon>
        <taxon>Betaproteobacteria</taxon>
        <taxon>Burkholderiales</taxon>
        <taxon>Comamonadaceae</taxon>
        <taxon>Comamonas</taxon>
    </lineage>
</organism>
<evidence type="ECO:0000313" key="1">
    <source>
        <dbReference type="EMBL" id="PEH89043.1"/>
    </source>
</evidence>
<accession>A0A2A7UUU5</accession>
<gene>
    <name evidence="1" type="ORF">CRM82_10980</name>
</gene>
<keyword evidence="2" id="KW-1185">Reference proteome</keyword>
<name>A0A2A7UUU5_COMTR</name>
<dbReference type="OrthoDB" id="8896410at2"/>
<evidence type="ECO:0000313" key="2">
    <source>
        <dbReference type="Proteomes" id="UP000220246"/>
    </source>
</evidence>
<proteinExistence type="predicted"/>
<dbReference type="EMBL" id="PDEA01000001">
    <property type="protein sequence ID" value="PEH89043.1"/>
    <property type="molecule type" value="Genomic_DNA"/>
</dbReference>
<protein>
    <submittedName>
        <fullName evidence="1">Uncharacterized protein</fullName>
    </submittedName>
</protein>
<dbReference type="RefSeq" id="WP_066535147.1">
    <property type="nucleotide sequence ID" value="NZ_DALZQJ010000019.1"/>
</dbReference>
<dbReference type="STRING" id="1219032.GCA_001515545_01506"/>
<comment type="caution">
    <text evidence="1">The sequence shown here is derived from an EMBL/GenBank/DDBJ whole genome shotgun (WGS) entry which is preliminary data.</text>
</comment>